<accession>A0ABQ6IKA3</accession>
<evidence type="ECO:0000256" key="1">
    <source>
        <dbReference type="SAM" id="MobiDB-lite"/>
    </source>
</evidence>
<keyword evidence="4" id="KW-1185">Reference proteome</keyword>
<feature type="signal peptide" evidence="2">
    <location>
        <begin position="1"/>
        <end position="25"/>
    </location>
</feature>
<feature type="chain" id="PRO_5045318281" evidence="2">
    <location>
        <begin position="26"/>
        <end position="162"/>
    </location>
</feature>
<gene>
    <name evidence="3" type="ORF">GCM10025883_03970</name>
</gene>
<feature type="region of interest" description="Disordered" evidence="1">
    <location>
        <begin position="142"/>
        <end position="162"/>
    </location>
</feature>
<dbReference type="EMBL" id="BSUO01000001">
    <property type="protein sequence ID" value="GMA38352.1"/>
    <property type="molecule type" value="Genomic_DNA"/>
</dbReference>
<evidence type="ECO:0000256" key="2">
    <source>
        <dbReference type="SAM" id="SignalP"/>
    </source>
</evidence>
<feature type="compositionally biased region" description="Low complexity" evidence="1">
    <location>
        <begin position="142"/>
        <end position="154"/>
    </location>
</feature>
<sequence length="162" mass="16940">MRRIRPIVIAASALILAMPPAIVYASTSDPTNDPPADEIIADDLQKTMEDITPGSEKEVAAVPRQSAELTQSYGIVTGRADGFRTGDAFVSVVQTDPARNRLIVGIDGAGKEAAQVAKAVRQSLKEARLNGRVKLKFSKGAAAAADSAATESSSPLLRGDPL</sequence>
<evidence type="ECO:0000313" key="3">
    <source>
        <dbReference type="EMBL" id="GMA38352.1"/>
    </source>
</evidence>
<keyword evidence="2" id="KW-0732">Signal</keyword>
<reference evidence="4" key="1">
    <citation type="journal article" date="2019" name="Int. J. Syst. Evol. Microbiol.">
        <title>The Global Catalogue of Microorganisms (GCM) 10K type strain sequencing project: providing services to taxonomists for standard genome sequencing and annotation.</title>
        <authorList>
            <consortium name="The Broad Institute Genomics Platform"/>
            <consortium name="The Broad Institute Genome Sequencing Center for Infectious Disease"/>
            <person name="Wu L."/>
            <person name="Ma J."/>
        </authorList>
    </citation>
    <scope>NUCLEOTIDE SEQUENCE [LARGE SCALE GENOMIC DNA]</scope>
    <source>
        <strain evidence="4">NBRC 113072</strain>
    </source>
</reference>
<dbReference type="Proteomes" id="UP001157126">
    <property type="component" value="Unassembled WGS sequence"/>
</dbReference>
<organism evidence="3 4">
    <name type="scientific">Mobilicoccus caccae</name>
    <dbReference type="NCBI Taxonomy" id="1859295"/>
    <lineage>
        <taxon>Bacteria</taxon>
        <taxon>Bacillati</taxon>
        <taxon>Actinomycetota</taxon>
        <taxon>Actinomycetes</taxon>
        <taxon>Micrococcales</taxon>
        <taxon>Dermatophilaceae</taxon>
        <taxon>Mobilicoccus</taxon>
    </lineage>
</organism>
<evidence type="ECO:0000313" key="4">
    <source>
        <dbReference type="Proteomes" id="UP001157126"/>
    </source>
</evidence>
<comment type="caution">
    <text evidence="3">The sequence shown here is derived from an EMBL/GenBank/DDBJ whole genome shotgun (WGS) entry which is preliminary data.</text>
</comment>
<dbReference type="RefSeq" id="WP_284302423.1">
    <property type="nucleotide sequence ID" value="NZ_BSUO01000001.1"/>
</dbReference>
<protein>
    <submittedName>
        <fullName evidence="3">Uncharacterized protein</fullName>
    </submittedName>
</protein>
<proteinExistence type="predicted"/>
<name>A0ABQ6IKA3_9MICO</name>